<accession>A0A6A6V3R2</accession>
<sequence length="258" mass="27540">MPSCSSKGDGNGDAARASSQWLQLLSYRPGNRILQCSSYSAASDGDKQLPRLWAPPSTPDGSPCIQPPRVGYGLDNQVTVVLRRLVDAQGVVGEGRSVPNIHDITQMLASVRLAPQHVGFGLMCMACDSPLHRDCLLGRGSPTVIKVCEPSILDETWRDIHSVASEIQQHRSSVTGGISACGDEPKAQVPVTRLSATSLPRPSCSAGGGGWTSLIASTLVPCWHRSPMLTPCSCFLKGTSLSFERTSFFTTLLSHDSH</sequence>
<evidence type="ECO:0000313" key="2">
    <source>
        <dbReference type="Proteomes" id="UP000799440"/>
    </source>
</evidence>
<organism evidence="1 2">
    <name type="scientific">Sporormia fimetaria CBS 119925</name>
    <dbReference type="NCBI Taxonomy" id="1340428"/>
    <lineage>
        <taxon>Eukaryota</taxon>
        <taxon>Fungi</taxon>
        <taxon>Dikarya</taxon>
        <taxon>Ascomycota</taxon>
        <taxon>Pezizomycotina</taxon>
        <taxon>Dothideomycetes</taxon>
        <taxon>Pleosporomycetidae</taxon>
        <taxon>Pleosporales</taxon>
        <taxon>Sporormiaceae</taxon>
        <taxon>Sporormia</taxon>
    </lineage>
</organism>
<dbReference type="AlphaFoldDB" id="A0A6A6V3R2"/>
<keyword evidence="2" id="KW-1185">Reference proteome</keyword>
<dbReference type="Proteomes" id="UP000799440">
    <property type="component" value="Unassembled WGS sequence"/>
</dbReference>
<dbReference type="EMBL" id="MU006583">
    <property type="protein sequence ID" value="KAF2745232.1"/>
    <property type="molecule type" value="Genomic_DNA"/>
</dbReference>
<evidence type="ECO:0000313" key="1">
    <source>
        <dbReference type="EMBL" id="KAF2745232.1"/>
    </source>
</evidence>
<protein>
    <submittedName>
        <fullName evidence="1">Uncharacterized protein</fullName>
    </submittedName>
</protein>
<gene>
    <name evidence="1" type="ORF">M011DRAFT_460150</name>
</gene>
<name>A0A6A6V3R2_9PLEO</name>
<proteinExistence type="predicted"/>
<reference evidence="1" key="1">
    <citation type="journal article" date="2020" name="Stud. Mycol.">
        <title>101 Dothideomycetes genomes: a test case for predicting lifestyles and emergence of pathogens.</title>
        <authorList>
            <person name="Haridas S."/>
            <person name="Albert R."/>
            <person name="Binder M."/>
            <person name="Bloem J."/>
            <person name="Labutti K."/>
            <person name="Salamov A."/>
            <person name="Andreopoulos B."/>
            <person name="Baker S."/>
            <person name="Barry K."/>
            <person name="Bills G."/>
            <person name="Bluhm B."/>
            <person name="Cannon C."/>
            <person name="Castanera R."/>
            <person name="Culley D."/>
            <person name="Daum C."/>
            <person name="Ezra D."/>
            <person name="Gonzalez J."/>
            <person name="Henrissat B."/>
            <person name="Kuo A."/>
            <person name="Liang C."/>
            <person name="Lipzen A."/>
            <person name="Lutzoni F."/>
            <person name="Magnuson J."/>
            <person name="Mondo S."/>
            <person name="Nolan M."/>
            <person name="Ohm R."/>
            <person name="Pangilinan J."/>
            <person name="Park H.-J."/>
            <person name="Ramirez L."/>
            <person name="Alfaro M."/>
            <person name="Sun H."/>
            <person name="Tritt A."/>
            <person name="Yoshinaga Y."/>
            <person name="Zwiers L.-H."/>
            <person name="Turgeon B."/>
            <person name="Goodwin S."/>
            <person name="Spatafora J."/>
            <person name="Crous P."/>
            <person name="Grigoriev I."/>
        </authorList>
    </citation>
    <scope>NUCLEOTIDE SEQUENCE</scope>
    <source>
        <strain evidence="1">CBS 119925</strain>
    </source>
</reference>